<protein>
    <submittedName>
        <fullName evidence="1">Uncharacterized protein</fullName>
    </submittedName>
</protein>
<dbReference type="RefSeq" id="WP_208693728.1">
    <property type="nucleotide sequence ID" value="NZ_CP022198.1"/>
</dbReference>
<accession>A0A2Z5A2U0</accession>
<dbReference type="EMBL" id="CP022198">
    <property type="protein sequence ID" value="AXA65105.1"/>
    <property type="molecule type" value="Genomic_DNA"/>
</dbReference>
<proteinExistence type="predicted"/>
<evidence type="ECO:0000313" key="1">
    <source>
        <dbReference type="EMBL" id="AXA65105.1"/>
    </source>
</evidence>
<dbReference type="Proteomes" id="UP000250579">
    <property type="component" value="Chromosome"/>
</dbReference>
<gene>
    <name evidence="1" type="ORF">CE139_04570</name>
</gene>
<reference evidence="1 2" key="1">
    <citation type="submission" date="2017-06" db="EMBL/GenBank/DDBJ databases">
        <title>Evolution towards high GC content and high-temperature stress adaptation in endophytic Pseudomonas oryzihabitans impacted its plant-growth promoting traits.</title>
        <authorList>
            <person name="Nascimento F.X."/>
        </authorList>
    </citation>
    <scope>NUCLEOTIDE SEQUENCE [LARGE SCALE GENOMIC DNA]</scope>
    <source>
        <strain evidence="1 2">MS8</strain>
    </source>
</reference>
<organism evidence="1 2">
    <name type="scientific">Pseudomonas oryzihabitans</name>
    <dbReference type="NCBI Taxonomy" id="47885"/>
    <lineage>
        <taxon>Bacteria</taxon>
        <taxon>Pseudomonadati</taxon>
        <taxon>Pseudomonadota</taxon>
        <taxon>Gammaproteobacteria</taxon>
        <taxon>Pseudomonadales</taxon>
        <taxon>Pseudomonadaceae</taxon>
        <taxon>Pseudomonas</taxon>
    </lineage>
</organism>
<dbReference type="AlphaFoldDB" id="A0A2Z5A2U0"/>
<evidence type="ECO:0000313" key="2">
    <source>
        <dbReference type="Proteomes" id="UP000250579"/>
    </source>
</evidence>
<name>A0A2Z5A2U0_9PSED</name>
<sequence>MSVAADHPGVSTLVGTPKEVRARLGNSQAERVLVMTFDHIMPRALAALEENMSNVASSMLEVLLQRQDRESLERLAEVLVPRDPPSPRLLKEAGMLVKARRAVLESGDWLTAAQIAELAGLSSRNPSAQPNKWKKHGQIFAINHNGSDYFPGYGLDADAGFRPLKSLAKVIEAFGDHKDGWGLAYWFRSDNSFLGGKRPQDLLACSPECVIAAALDEIQEVAHA</sequence>